<dbReference type="RefSeq" id="WP_237875649.1">
    <property type="nucleotide sequence ID" value="NZ_JAKLTR010000017.1"/>
</dbReference>
<gene>
    <name evidence="2" type="ORF">LZZ85_22645</name>
</gene>
<comment type="caution">
    <text evidence="2">The sequence shown here is derived from an EMBL/GenBank/DDBJ whole genome shotgun (WGS) entry which is preliminary data.</text>
</comment>
<evidence type="ECO:0000313" key="3">
    <source>
        <dbReference type="Proteomes" id="UP001165367"/>
    </source>
</evidence>
<evidence type="ECO:0000313" key="2">
    <source>
        <dbReference type="EMBL" id="MCG2617112.1"/>
    </source>
</evidence>
<dbReference type="PANTHER" id="PTHR37833">
    <property type="entry name" value="LIPOPROTEIN-RELATED"/>
    <property type="match status" value="1"/>
</dbReference>
<reference evidence="2" key="1">
    <citation type="submission" date="2022-01" db="EMBL/GenBank/DDBJ databases">
        <authorList>
            <person name="Jo J.-H."/>
            <person name="Im W.-T."/>
        </authorList>
    </citation>
    <scope>NUCLEOTIDE SEQUENCE</scope>
    <source>
        <strain evidence="2">NA20</strain>
    </source>
</reference>
<keyword evidence="3" id="KW-1185">Reference proteome</keyword>
<dbReference type="PANTHER" id="PTHR37833:SF1">
    <property type="entry name" value="SIGNAL PEPTIDE PROTEIN"/>
    <property type="match status" value="1"/>
</dbReference>
<dbReference type="Pfam" id="PF07610">
    <property type="entry name" value="DUF1573"/>
    <property type="match status" value="1"/>
</dbReference>
<feature type="signal peptide" evidence="1">
    <location>
        <begin position="1"/>
        <end position="19"/>
    </location>
</feature>
<dbReference type="EMBL" id="JAKLTR010000017">
    <property type="protein sequence ID" value="MCG2617112.1"/>
    <property type="molecule type" value="Genomic_DNA"/>
</dbReference>
<dbReference type="Proteomes" id="UP001165367">
    <property type="component" value="Unassembled WGS sequence"/>
</dbReference>
<name>A0ABS9KXP1_9BACT</name>
<evidence type="ECO:0000256" key="1">
    <source>
        <dbReference type="SAM" id="SignalP"/>
    </source>
</evidence>
<organism evidence="2 3">
    <name type="scientific">Terrimonas ginsenosidimutans</name>
    <dbReference type="NCBI Taxonomy" id="2908004"/>
    <lineage>
        <taxon>Bacteria</taxon>
        <taxon>Pseudomonadati</taxon>
        <taxon>Bacteroidota</taxon>
        <taxon>Chitinophagia</taxon>
        <taxon>Chitinophagales</taxon>
        <taxon>Chitinophagaceae</taxon>
        <taxon>Terrimonas</taxon>
    </lineage>
</organism>
<dbReference type="InterPro" id="IPR011467">
    <property type="entry name" value="DUF1573"/>
</dbReference>
<accession>A0ABS9KXP1</accession>
<dbReference type="PROSITE" id="PS51257">
    <property type="entry name" value="PROKAR_LIPOPROTEIN"/>
    <property type="match status" value="1"/>
</dbReference>
<sequence length="147" mass="16086">MKKISILLVVAAGLFACQSADQKAAPAMSIDAKDAAKKDTANYTTIQWLDSTFKDLGKIKEGETVEVSFRFKNSGDKNLVITNVYASCGCTVPEKPEKPYAPGEEGVIKAKFDSRGRPKGEQRKTVFVDATTAPTQQHQLNFKVEIE</sequence>
<feature type="chain" id="PRO_5046663309" evidence="1">
    <location>
        <begin position="20"/>
        <end position="147"/>
    </location>
</feature>
<dbReference type="InterPro" id="IPR013783">
    <property type="entry name" value="Ig-like_fold"/>
</dbReference>
<protein>
    <submittedName>
        <fullName evidence="2">DUF1573 domain-containing protein</fullName>
    </submittedName>
</protein>
<dbReference type="Gene3D" id="2.60.40.10">
    <property type="entry name" value="Immunoglobulins"/>
    <property type="match status" value="1"/>
</dbReference>
<keyword evidence="1" id="KW-0732">Signal</keyword>
<proteinExistence type="predicted"/>